<sequence>MSTKGAALFRGLSAFPMTPSDEGLRLRPERLAILLERIVAAGADSVGLLGSTGSYVYLTPEERRRVLRVASEVIDGKVPLIVGVGAMGTQDAAALARDAEEGGADGVLLAPVSYQRLTSAEVHGLFADLSAATSLPICIYNNPTTTGFTFSEELIGRLAELPNVVAVKMPFPASRDVRGEIGSLRARLPEGFTIGYSGDWEASKALLAGADAWFSVIAGMLPVPAVALARAAIAEDRAEVMRLEAGFEPLWSLFREFGSFRVNYAIAPHVGLTGLAPPRPVLPLDAVHLLKVEAAIRHLDEQVGLGVALA</sequence>
<evidence type="ECO:0000256" key="3">
    <source>
        <dbReference type="PIRNR" id="PIRNR001365"/>
    </source>
</evidence>
<accession>A0A1I0WCF3</accession>
<dbReference type="AlphaFoldDB" id="A0A1I0WCF3"/>
<dbReference type="InterPro" id="IPR013785">
    <property type="entry name" value="Aldolase_TIM"/>
</dbReference>
<dbReference type="InterPro" id="IPR002220">
    <property type="entry name" value="DapA-like"/>
</dbReference>
<evidence type="ECO:0000313" key="6">
    <source>
        <dbReference type="EMBL" id="SFA86435.1"/>
    </source>
</evidence>
<name>A0A1I0WCF3_9RHOB</name>
<comment type="similarity">
    <text evidence="1 3">Belongs to the DapA family.</text>
</comment>
<evidence type="ECO:0000256" key="5">
    <source>
        <dbReference type="PIRSR" id="PIRSR001365-2"/>
    </source>
</evidence>
<evidence type="ECO:0000313" key="7">
    <source>
        <dbReference type="Proteomes" id="UP000198796"/>
    </source>
</evidence>
<organism evidence="6 7">
    <name type="scientific">Poseidonocella pacifica</name>
    <dbReference type="NCBI Taxonomy" id="871651"/>
    <lineage>
        <taxon>Bacteria</taxon>
        <taxon>Pseudomonadati</taxon>
        <taxon>Pseudomonadota</taxon>
        <taxon>Alphaproteobacteria</taxon>
        <taxon>Rhodobacterales</taxon>
        <taxon>Roseobacteraceae</taxon>
        <taxon>Poseidonocella</taxon>
    </lineage>
</organism>
<dbReference type="STRING" id="871651.SAMN05421688_1281"/>
<dbReference type="SUPFAM" id="SSF51569">
    <property type="entry name" value="Aldolase"/>
    <property type="match status" value="1"/>
</dbReference>
<gene>
    <name evidence="6" type="ORF">SAMN05421688_1281</name>
</gene>
<evidence type="ECO:0000256" key="2">
    <source>
        <dbReference type="ARBA" id="ARBA00023239"/>
    </source>
</evidence>
<dbReference type="OrthoDB" id="9778880at2"/>
<keyword evidence="2 3" id="KW-0456">Lyase</keyword>
<dbReference type="GO" id="GO:0008840">
    <property type="term" value="F:4-hydroxy-tetrahydrodipicolinate synthase activity"/>
    <property type="evidence" value="ECO:0007669"/>
    <property type="project" value="TreeGrafter"/>
</dbReference>
<dbReference type="PANTHER" id="PTHR12128:SF66">
    <property type="entry name" value="4-HYDROXY-2-OXOGLUTARATE ALDOLASE, MITOCHONDRIAL"/>
    <property type="match status" value="1"/>
</dbReference>
<dbReference type="SMART" id="SM01130">
    <property type="entry name" value="DHDPS"/>
    <property type="match status" value="1"/>
</dbReference>
<feature type="active site" description="Schiff-base intermediate with substrate" evidence="4">
    <location>
        <position position="168"/>
    </location>
</feature>
<dbReference type="CDD" id="cd00408">
    <property type="entry name" value="DHDPS-like"/>
    <property type="match status" value="1"/>
</dbReference>
<protein>
    <submittedName>
        <fullName evidence="6">4-hydroxy-tetrahydrodipicolinate synthase</fullName>
    </submittedName>
</protein>
<dbReference type="EMBL" id="FOJU01000002">
    <property type="protein sequence ID" value="SFA86435.1"/>
    <property type="molecule type" value="Genomic_DNA"/>
</dbReference>
<feature type="binding site" evidence="5">
    <location>
        <position position="52"/>
    </location>
    <ligand>
        <name>pyruvate</name>
        <dbReference type="ChEBI" id="CHEBI:15361"/>
    </ligand>
</feature>
<dbReference type="Gene3D" id="3.20.20.70">
    <property type="entry name" value="Aldolase class I"/>
    <property type="match status" value="1"/>
</dbReference>
<reference evidence="6 7" key="1">
    <citation type="submission" date="2016-10" db="EMBL/GenBank/DDBJ databases">
        <authorList>
            <person name="de Groot N.N."/>
        </authorList>
    </citation>
    <scope>NUCLEOTIDE SEQUENCE [LARGE SCALE GENOMIC DNA]</scope>
    <source>
        <strain evidence="6 7">DSM 29316</strain>
    </source>
</reference>
<dbReference type="PRINTS" id="PR00146">
    <property type="entry name" value="DHPICSNTHASE"/>
</dbReference>
<feature type="active site" description="Proton donor/acceptor" evidence="4">
    <location>
        <position position="140"/>
    </location>
</feature>
<dbReference type="RefSeq" id="WP_092061948.1">
    <property type="nucleotide sequence ID" value="NZ_FOJU01000002.1"/>
</dbReference>
<dbReference type="Proteomes" id="UP000198796">
    <property type="component" value="Unassembled WGS sequence"/>
</dbReference>
<evidence type="ECO:0000256" key="4">
    <source>
        <dbReference type="PIRSR" id="PIRSR001365-1"/>
    </source>
</evidence>
<keyword evidence="7" id="KW-1185">Reference proteome</keyword>
<proteinExistence type="inferred from homology"/>
<dbReference type="PANTHER" id="PTHR12128">
    <property type="entry name" value="DIHYDRODIPICOLINATE SYNTHASE"/>
    <property type="match status" value="1"/>
</dbReference>
<dbReference type="PIRSF" id="PIRSF001365">
    <property type="entry name" value="DHDPS"/>
    <property type="match status" value="1"/>
</dbReference>
<dbReference type="Pfam" id="PF00701">
    <property type="entry name" value="DHDPS"/>
    <property type="match status" value="1"/>
</dbReference>
<evidence type="ECO:0000256" key="1">
    <source>
        <dbReference type="ARBA" id="ARBA00007592"/>
    </source>
</evidence>